<keyword evidence="6 7" id="KW-0472">Membrane</keyword>
<dbReference type="AlphaFoldDB" id="A0A926E9X8"/>
<keyword evidence="5 7" id="KW-1133">Transmembrane helix</keyword>
<dbReference type="EMBL" id="JACRTA010000002">
    <property type="protein sequence ID" value="MBC8568296.1"/>
    <property type="molecule type" value="Genomic_DNA"/>
</dbReference>
<sequence>MDRRVTEDSGGVSGLKKRKIRPFGIAFMLYCLVAAGAFGIEEMIPASGPGLTIVILAVFPIVWALPICLMVSELSALMPREGGIYVWVKEALGEMWGFCTCWWSTICTYLCSATYVVLVVGYAEKFIDMTNVQVMAVKVAMILIFTVINLMGLKEVSVVNTVFSVMIIAVFALVTVVGFANWEFNPVEPFTPEGESVVSSLGGSVCIAIWMYCGYECVAYVSGEIENPKVIPKGFFIAMPLIALSYILPTVAGLGSIGSWESWSTESAEGTVGYADVLTQNLGQAWGVVFIIIAIISQCAIFNTYMTAGSRGFLVMSDDNLSPKFLGKVDKKRGMPYWGIILIAAVTMIMSTFDFSTIIILVGPVCIVVYFTISVSLIVLRKKYPVDKRGDIYYIKGGKKVIYVITALVFIVGIAGIIVNGTEYFIMSFITIGSGLVAYIIFKLLYGGLYRKSPDRYPINEKTRLATGDVMRIGLFMLLCGILAFFGALFITWYEGSYGEEYYLETYEKGILSDFWLMIKILKFGGIISGILGIILLILGKRYDDTERIKKESL</sequence>
<feature type="transmembrane region" description="Helical" evidence="7">
    <location>
        <begin position="285"/>
        <end position="306"/>
    </location>
</feature>
<feature type="transmembrane region" description="Helical" evidence="7">
    <location>
        <begin position="470"/>
        <end position="495"/>
    </location>
</feature>
<reference evidence="8" key="1">
    <citation type="submission" date="2020-08" db="EMBL/GenBank/DDBJ databases">
        <title>Genome public.</title>
        <authorList>
            <person name="Liu C."/>
            <person name="Sun Q."/>
        </authorList>
    </citation>
    <scope>NUCLEOTIDE SEQUENCE</scope>
    <source>
        <strain evidence="8">NSJ-24</strain>
    </source>
</reference>
<keyword evidence="9" id="KW-1185">Reference proteome</keyword>
<keyword evidence="4 7" id="KW-0812">Transmembrane</keyword>
<feature type="transmembrane region" description="Helical" evidence="7">
    <location>
        <begin position="200"/>
        <end position="223"/>
    </location>
</feature>
<comment type="subcellular location">
    <subcellularLocation>
        <location evidence="1">Cell membrane</location>
        <topology evidence="1">Multi-pass membrane protein</topology>
    </subcellularLocation>
</comment>
<feature type="transmembrane region" description="Helical" evidence="7">
    <location>
        <begin position="335"/>
        <end position="353"/>
    </location>
</feature>
<feature type="transmembrane region" description="Helical" evidence="7">
    <location>
        <begin position="158"/>
        <end position="180"/>
    </location>
</feature>
<evidence type="ECO:0000256" key="2">
    <source>
        <dbReference type="ARBA" id="ARBA00022448"/>
    </source>
</evidence>
<organism evidence="8 9">
    <name type="scientific">Lentihominibacter hominis</name>
    <dbReference type="NCBI Taxonomy" id="2763645"/>
    <lineage>
        <taxon>Bacteria</taxon>
        <taxon>Bacillati</taxon>
        <taxon>Bacillota</taxon>
        <taxon>Clostridia</taxon>
        <taxon>Peptostreptococcales</taxon>
        <taxon>Anaerovoracaceae</taxon>
        <taxon>Lentihominibacter</taxon>
    </lineage>
</organism>
<feature type="transmembrane region" description="Helical" evidence="7">
    <location>
        <begin position="95"/>
        <end position="120"/>
    </location>
</feature>
<evidence type="ECO:0000313" key="9">
    <source>
        <dbReference type="Proteomes" id="UP000610862"/>
    </source>
</evidence>
<evidence type="ECO:0000256" key="6">
    <source>
        <dbReference type="ARBA" id="ARBA00023136"/>
    </source>
</evidence>
<feature type="transmembrane region" description="Helical" evidence="7">
    <location>
        <begin position="425"/>
        <end position="449"/>
    </location>
</feature>
<dbReference type="Pfam" id="PF13520">
    <property type="entry name" value="AA_permease_2"/>
    <property type="match status" value="1"/>
</dbReference>
<feature type="transmembrane region" description="Helical" evidence="7">
    <location>
        <begin position="515"/>
        <end position="540"/>
    </location>
</feature>
<feature type="transmembrane region" description="Helical" evidence="7">
    <location>
        <begin position="401"/>
        <end position="419"/>
    </location>
</feature>
<evidence type="ECO:0000256" key="3">
    <source>
        <dbReference type="ARBA" id="ARBA00022475"/>
    </source>
</evidence>
<name>A0A926E9X8_9FIRM</name>
<dbReference type="PANTHER" id="PTHR45826:SF2">
    <property type="entry name" value="AMINO ACID TRANSPORTER"/>
    <property type="match status" value="1"/>
</dbReference>
<evidence type="ECO:0000313" key="8">
    <source>
        <dbReference type="EMBL" id="MBC8568296.1"/>
    </source>
</evidence>
<feature type="transmembrane region" description="Helical" evidence="7">
    <location>
        <begin position="132"/>
        <end position="151"/>
    </location>
</feature>
<dbReference type="GO" id="GO:0022857">
    <property type="term" value="F:transmembrane transporter activity"/>
    <property type="evidence" value="ECO:0007669"/>
    <property type="project" value="InterPro"/>
</dbReference>
<dbReference type="GO" id="GO:0005886">
    <property type="term" value="C:plasma membrane"/>
    <property type="evidence" value="ECO:0007669"/>
    <property type="project" value="UniProtKB-SubCell"/>
</dbReference>
<proteinExistence type="predicted"/>
<evidence type="ECO:0000256" key="1">
    <source>
        <dbReference type="ARBA" id="ARBA00004651"/>
    </source>
</evidence>
<dbReference type="Proteomes" id="UP000610862">
    <property type="component" value="Unassembled WGS sequence"/>
</dbReference>
<accession>A0A926E9X8</accession>
<evidence type="ECO:0000256" key="7">
    <source>
        <dbReference type="SAM" id="Phobius"/>
    </source>
</evidence>
<protein>
    <submittedName>
        <fullName evidence="8">APC family permease</fullName>
    </submittedName>
</protein>
<dbReference type="InterPro" id="IPR044566">
    <property type="entry name" value="RMV1-like"/>
</dbReference>
<keyword evidence="2" id="KW-0813">Transport</keyword>
<feature type="transmembrane region" description="Helical" evidence="7">
    <location>
        <begin position="235"/>
        <end position="257"/>
    </location>
</feature>
<dbReference type="InterPro" id="IPR002293">
    <property type="entry name" value="AA/rel_permease1"/>
</dbReference>
<keyword evidence="3" id="KW-1003">Cell membrane</keyword>
<dbReference type="RefSeq" id="WP_187525233.1">
    <property type="nucleotide sequence ID" value="NZ_JACRTA010000002.1"/>
</dbReference>
<feature type="transmembrane region" description="Helical" evidence="7">
    <location>
        <begin position="20"/>
        <end position="40"/>
    </location>
</feature>
<dbReference type="PANTHER" id="PTHR45826">
    <property type="entry name" value="POLYAMINE TRANSPORTER PUT1"/>
    <property type="match status" value="1"/>
</dbReference>
<evidence type="ECO:0000256" key="5">
    <source>
        <dbReference type="ARBA" id="ARBA00022989"/>
    </source>
</evidence>
<dbReference type="Gene3D" id="1.20.1740.10">
    <property type="entry name" value="Amino acid/polyamine transporter I"/>
    <property type="match status" value="1"/>
</dbReference>
<feature type="transmembrane region" description="Helical" evidence="7">
    <location>
        <begin position="52"/>
        <end position="74"/>
    </location>
</feature>
<comment type="caution">
    <text evidence="8">The sequence shown here is derived from an EMBL/GenBank/DDBJ whole genome shotgun (WGS) entry which is preliminary data.</text>
</comment>
<gene>
    <name evidence="8" type="ORF">H8692_05895</name>
</gene>
<feature type="transmembrane region" description="Helical" evidence="7">
    <location>
        <begin position="359"/>
        <end position="380"/>
    </location>
</feature>
<evidence type="ECO:0000256" key="4">
    <source>
        <dbReference type="ARBA" id="ARBA00022692"/>
    </source>
</evidence>